<dbReference type="AlphaFoldDB" id="A0A2J6S5S6"/>
<dbReference type="Proteomes" id="UP000235786">
    <property type="component" value="Unassembled WGS sequence"/>
</dbReference>
<evidence type="ECO:0000313" key="2">
    <source>
        <dbReference type="Proteomes" id="UP000235786"/>
    </source>
</evidence>
<sequence>MCKYNLIAYTLCSCYSWTLSTPCSRATLENSNNNTITTETGCPFFPYPTQEPDEVKEGRCEFCEEDFLETRVLGKWFL</sequence>
<reference evidence="1 2" key="1">
    <citation type="submission" date="2016-04" db="EMBL/GenBank/DDBJ databases">
        <title>A degradative enzymes factory behind the ericoid mycorrhizal symbiosis.</title>
        <authorList>
            <consortium name="DOE Joint Genome Institute"/>
            <person name="Martino E."/>
            <person name="Morin E."/>
            <person name="Grelet G."/>
            <person name="Kuo A."/>
            <person name="Kohler A."/>
            <person name="Daghino S."/>
            <person name="Barry K."/>
            <person name="Choi C."/>
            <person name="Cichocki N."/>
            <person name="Clum A."/>
            <person name="Copeland A."/>
            <person name="Hainaut M."/>
            <person name="Haridas S."/>
            <person name="Labutti K."/>
            <person name="Lindquist E."/>
            <person name="Lipzen A."/>
            <person name="Khouja H.-R."/>
            <person name="Murat C."/>
            <person name="Ohm R."/>
            <person name="Olson A."/>
            <person name="Spatafora J."/>
            <person name="Veneault-Fourrey C."/>
            <person name="Henrissat B."/>
            <person name="Grigoriev I."/>
            <person name="Martin F."/>
            <person name="Perotto S."/>
        </authorList>
    </citation>
    <scope>NUCLEOTIDE SEQUENCE [LARGE SCALE GENOMIC DNA]</scope>
    <source>
        <strain evidence="1 2">F</strain>
    </source>
</reference>
<evidence type="ECO:0000313" key="1">
    <source>
        <dbReference type="EMBL" id="PMD46109.1"/>
    </source>
</evidence>
<organism evidence="1 2">
    <name type="scientific">Hyaloscypha variabilis (strain UAMH 11265 / GT02V1 / F)</name>
    <name type="common">Meliniomyces variabilis</name>
    <dbReference type="NCBI Taxonomy" id="1149755"/>
    <lineage>
        <taxon>Eukaryota</taxon>
        <taxon>Fungi</taxon>
        <taxon>Dikarya</taxon>
        <taxon>Ascomycota</taxon>
        <taxon>Pezizomycotina</taxon>
        <taxon>Leotiomycetes</taxon>
        <taxon>Helotiales</taxon>
        <taxon>Hyaloscyphaceae</taxon>
        <taxon>Hyaloscypha</taxon>
        <taxon>Hyaloscypha variabilis</taxon>
    </lineage>
</organism>
<dbReference type="EMBL" id="KZ613939">
    <property type="protein sequence ID" value="PMD46109.1"/>
    <property type="molecule type" value="Genomic_DNA"/>
</dbReference>
<gene>
    <name evidence="1" type="ORF">L207DRAFT_507054</name>
</gene>
<feature type="non-terminal residue" evidence="1">
    <location>
        <position position="78"/>
    </location>
</feature>
<name>A0A2J6S5S6_HYAVF</name>
<keyword evidence="2" id="KW-1185">Reference proteome</keyword>
<proteinExistence type="predicted"/>
<protein>
    <submittedName>
        <fullName evidence="1">Uncharacterized protein</fullName>
    </submittedName>
</protein>
<accession>A0A2J6S5S6</accession>